<feature type="transmembrane region" description="Helical" evidence="8">
    <location>
        <begin position="451"/>
        <end position="471"/>
    </location>
</feature>
<keyword evidence="11" id="KW-1185">Reference proteome</keyword>
<feature type="transmembrane region" description="Helical" evidence="8">
    <location>
        <begin position="245"/>
        <end position="263"/>
    </location>
</feature>
<evidence type="ECO:0000256" key="4">
    <source>
        <dbReference type="ARBA" id="ARBA00022989"/>
    </source>
</evidence>
<keyword evidence="4 8" id="KW-1133">Transmembrane helix</keyword>
<feature type="transmembrane region" description="Helical" evidence="8">
    <location>
        <begin position="314"/>
        <end position="332"/>
    </location>
</feature>
<reference evidence="10" key="1">
    <citation type="journal article" date="2021" name="ISME J.">
        <title>Genomic evolution of the class Acidithiobacillia: deep-branching Proteobacteria living in extreme acidic conditions.</title>
        <authorList>
            <person name="Moya-Beltran A."/>
            <person name="Beard S."/>
            <person name="Rojas-Villalobos C."/>
            <person name="Issotta F."/>
            <person name="Gallardo Y."/>
            <person name="Ulloa R."/>
            <person name="Giaveno A."/>
            <person name="Degli Esposti M."/>
            <person name="Johnson D.B."/>
            <person name="Quatrini R."/>
        </authorList>
    </citation>
    <scope>NUCLEOTIDE SEQUENCE</scope>
    <source>
        <strain evidence="10">VAN18-1</strain>
    </source>
</reference>
<feature type="transmembrane region" description="Helical" evidence="8">
    <location>
        <begin position="367"/>
        <end position="390"/>
    </location>
</feature>
<sequence length="487" mass="53269">MVNFNALIAALWIVPSLAIVAMLAIRRPAWGEFLNLASALVVFGLTLTILVAAPNHEVVTAKQYILITPLGAWVLFCVGVVYLLASIYAIGYMRLLPEERPRLHKFYALQAGFALTMLIAPLMNNPGIFWIAIDFTTIVSAFLVGFEREAECIEAAWKYLIVVSAGLALALLGIILFYWGGTFTLGPTYALTWENLRLTAPKVPEALLFFSFLLTLVGFGTKVGLAPMHTWLPDAHSEGPAPGSAMLSGALLNIALLGIYRFLSIVDAGGYSLMGHTALLVLGVISLAVAGLFIVRQDGAKRMFAYSSLEHMGVLAMGFGFGGPIAFAGAMYHMINHSLTKSLMFFGAGNMMRAYETKSMSQMRRVLRYYPFSGGVWLLGAVAITGAPPFGLFLSEITILRGGILSANPWAVWVMAVLLILIFTAFLNHFRRMIWGPEPESGKEPTLKLSLWNILPMLLAFVPILVLGLWWPDGLWNFFQHAFAVAP</sequence>
<evidence type="ECO:0000259" key="9">
    <source>
        <dbReference type="Pfam" id="PF00361"/>
    </source>
</evidence>
<evidence type="ECO:0000313" key="10">
    <source>
        <dbReference type="EMBL" id="MBU2787773.1"/>
    </source>
</evidence>
<dbReference type="EMBL" id="JAAXYO010000066">
    <property type="protein sequence ID" value="MBU2787773.1"/>
    <property type="molecule type" value="Genomic_DNA"/>
</dbReference>
<dbReference type="InterPro" id="IPR052175">
    <property type="entry name" value="ComplexI-like_HydComp"/>
</dbReference>
<feature type="transmembrane region" description="Helical" evidence="8">
    <location>
        <begin position="410"/>
        <end position="430"/>
    </location>
</feature>
<evidence type="ECO:0000256" key="1">
    <source>
        <dbReference type="ARBA" id="ARBA00004651"/>
    </source>
</evidence>
<evidence type="ECO:0000256" key="7">
    <source>
        <dbReference type="RuleBase" id="RU000320"/>
    </source>
</evidence>
<organism evidence="10 11">
    <name type="scientific">Igneacidithiobacillus copahuensis</name>
    <dbReference type="NCBI Taxonomy" id="2724909"/>
    <lineage>
        <taxon>Bacteria</taxon>
        <taxon>Pseudomonadati</taxon>
        <taxon>Pseudomonadota</taxon>
        <taxon>Acidithiobacillia</taxon>
        <taxon>Acidithiobacillales</taxon>
        <taxon>Acidithiobacillaceae</taxon>
        <taxon>Igneacidithiobacillus</taxon>
    </lineage>
</organism>
<feature type="transmembrane region" description="Helical" evidence="8">
    <location>
        <begin position="6"/>
        <end position="26"/>
    </location>
</feature>
<dbReference type="GO" id="GO:0016491">
    <property type="term" value="F:oxidoreductase activity"/>
    <property type="evidence" value="ECO:0007669"/>
    <property type="project" value="UniProtKB-KW"/>
</dbReference>
<dbReference type="PANTHER" id="PTHR42682">
    <property type="entry name" value="HYDROGENASE-4 COMPONENT F"/>
    <property type="match status" value="1"/>
</dbReference>
<evidence type="ECO:0000313" key="11">
    <source>
        <dbReference type="Proteomes" id="UP001197378"/>
    </source>
</evidence>
<accession>A0AAE3CJE8</accession>
<protein>
    <recommendedName>
        <fullName evidence="9">NADH:quinone oxidoreductase/Mrp antiporter transmembrane domain-containing protein</fullName>
    </recommendedName>
</protein>
<comment type="subcellular location">
    <subcellularLocation>
        <location evidence="1">Cell membrane</location>
        <topology evidence="1">Multi-pass membrane protein</topology>
    </subcellularLocation>
    <subcellularLocation>
        <location evidence="7">Membrane</location>
        <topology evidence="7">Multi-pass membrane protein</topology>
    </subcellularLocation>
</comment>
<feature type="transmembrane region" description="Helical" evidence="8">
    <location>
        <begin position="64"/>
        <end position="85"/>
    </location>
</feature>
<keyword evidence="6 8" id="KW-0472">Membrane</keyword>
<feature type="transmembrane region" description="Helical" evidence="8">
    <location>
        <begin position="159"/>
        <end position="179"/>
    </location>
</feature>
<feature type="transmembrane region" description="Helical" evidence="8">
    <location>
        <begin position="106"/>
        <end position="122"/>
    </location>
</feature>
<dbReference type="AlphaFoldDB" id="A0AAE3CJE8"/>
<feature type="transmembrane region" description="Helical" evidence="8">
    <location>
        <begin position="33"/>
        <end position="52"/>
    </location>
</feature>
<dbReference type="PANTHER" id="PTHR42682:SF5">
    <property type="entry name" value="HYDROGENASE-4 COMPONENT F"/>
    <property type="match status" value="1"/>
</dbReference>
<dbReference type="InterPro" id="IPR001750">
    <property type="entry name" value="ND/Mrp_TM"/>
</dbReference>
<dbReference type="RefSeq" id="WP_215873079.1">
    <property type="nucleotide sequence ID" value="NZ_JAAXYO010000066.1"/>
</dbReference>
<dbReference type="GO" id="GO:0005886">
    <property type="term" value="C:plasma membrane"/>
    <property type="evidence" value="ECO:0007669"/>
    <property type="project" value="UniProtKB-SubCell"/>
</dbReference>
<evidence type="ECO:0000256" key="5">
    <source>
        <dbReference type="ARBA" id="ARBA00023002"/>
    </source>
</evidence>
<feature type="transmembrane region" description="Helical" evidence="8">
    <location>
        <begin position="206"/>
        <end position="225"/>
    </location>
</feature>
<keyword evidence="3 7" id="KW-0812">Transmembrane</keyword>
<dbReference type="Pfam" id="PF00361">
    <property type="entry name" value="Proton_antipo_M"/>
    <property type="match status" value="1"/>
</dbReference>
<evidence type="ECO:0000256" key="8">
    <source>
        <dbReference type="SAM" id="Phobius"/>
    </source>
</evidence>
<comment type="caution">
    <text evidence="10">The sequence shown here is derived from an EMBL/GenBank/DDBJ whole genome shotgun (WGS) entry which is preliminary data.</text>
</comment>
<name>A0AAE3CJE8_9PROT</name>
<evidence type="ECO:0000256" key="2">
    <source>
        <dbReference type="ARBA" id="ARBA00022475"/>
    </source>
</evidence>
<feature type="transmembrane region" description="Helical" evidence="8">
    <location>
        <begin position="275"/>
        <end position="294"/>
    </location>
</feature>
<keyword evidence="2" id="KW-1003">Cell membrane</keyword>
<gene>
    <name evidence="10" type="ORF">HFQ13_06085</name>
</gene>
<feature type="domain" description="NADH:quinone oxidoreductase/Mrp antiporter transmembrane" evidence="9">
    <location>
        <begin position="129"/>
        <end position="420"/>
    </location>
</feature>
<evidence type="ECO:0000256" key="3">
    <source>
        <dbReference type="ARBA" id="ARBA00022692"/>
    </source>
</evidence>
<proteinExistence type="predicted"/>
<keyword evidence="5" id="KW-0560">Oxidoreductase</keyword>
<dbReference type="Proteomes" id="UP001197378">
    <property type="component" value="Unassembled WGS sequence"/>
</dbReference>
<evidence type="ECO:0000256" key="6">
    <source>
        <dbReference type="ARBA" id="ARBA00023136"/>
    </source>
</evidence>